<dbReference type="Proteomes" id="UP000008021">
    <property type="component" value="Chromosome 6"/>
</dbReference>
<name>A0A0E0DZW2_9ORYZ</name>
<feature type="compositionally biased region" description="Basic and acidic residues" evidence="1">
    <location>
        <begin position="121"/>
        <end position="131"/>
    </location>
</feature>
<sequence length="145" mass="15764">MGPNFYGALLWHRLMVPVLLKVATTANGGVGIGCESSSYLRLYAHCFSARRCRHNSSRPLTVVAAPALTSRGEGVPPLVVVVLRPTVAALVVVSSHRYGEADREQRVEAIRMGERRAVARTGEARQLKDQDLNSTRPSSEGRGQI</sequence>
<reference evidence="3" key="1">
    <citation type="submission" date="2015-04" db="UniProtKB">
        <authorList>
            <consortium name="EnsemblPlants"/>
        </authorList>
    </citation>
    <scope>IDENTIFICATION</scope>
</reference>
<reference evidence="3" key="2">
    <citation type="submission" date="2018-05" db="EMBL/GenBank/DDBJ databases">
        <title>OmerRS3 (Oryza meridionalis Reference Sequence Version 3).</title>
        <authorList>
            <person name="Zhang J."/>
            <person name="Kudrna D."/>
            <person name="Lee S."/>
            <person name="Talag J."/>
            <person name="Welchert J."/>
            <person name="Wing R.A."/>
        </authorList>
    </citation>
    <scope>NUCLEOTIDE SEQUENCE [LARGE SCALE GENOMIC DNA]</scope>
    <source>
        <strain evidence="3">cv. OR44</strain>
    </source>
</reference>
<protein>
    <recommendedName>
        <fullName evidence="5">Secreted protein</fullName>
    </recommendedName>
</protein>
<feature type="region of interest" description="Disordered" evidence="1">
    <location>
        <begin position="121"/>
        <end position="145"/>
    </location>
</feature>
<feature type="signal peptide" evidence="2">
    <location>
        <begin position="1"/>
        <end position="25"/>
    </location>
</feature>
<evidence type="ECO:0000313" key="3">
    <source>
        <dbReference type="EnsemblPlants" id="OMERI06G11030.1"/>
    </source>
</evidence>
<keyword evidence="4" id="KW-1185">Reference proteome</keyword>
<dbReference type="AlphaFoldDB" id="A0A0E0DZW2"/>
<evidence type="ECO:0008006" key="5">
    <source>
        <dbReference type="Google" id="ProtNLM"/>
    </source>
</evidence>
<dbReference type="HOGENOM" id="CLU_149617_0_0_1"/>
<proteinExistence type="predicted"/>
<accession>A0A0E0DZW2</accession>
<dbReference type="Gramene" id="OMERI06G11030.1">
    <property type="protein sequence ID" value="OMERI06G11030.1"/>
    <property type="gene ID" value="OMERI06G11030"/>
</dbReference>
<evidence type="ECO:0000256" key="2">
    <source>
        <dbReference type="SAM" id="SignalP"/>
    </source>
</evidence>
<evidence type="ECO:0000313" key="4">
    <source>
        <dbReference type="Proteomes" id="UP000008021"/>
    </source>
</evidence>
<keyword evidence="2" id="KW-0732">Signal</keyword>
<dbReference type="EnsemblPlants" id="OMERI06G11030.1">
    <property type="protein sequence ID" value="OMERI06G11030.1"/>
    <property type="gene ID" value="OMERI06G11030"/>
</dbReference>
<feature type="chain" id="PRO_5002357461" description="Secreted protein" evidence="2">
    <location>
        <begin position="26"/>
        <end position="145"/>
    </location>
</feature>
<evidence type="ECO:0000256" key="1">
    <source>
        <dbReference type="SAM" id="MobiDB-lite"/>
    </source>
</evidence>
<organism evidence="3">
    <name type="scientific">Oryza meridionalis</name>
    <dbReference type="NCBI Taxonomy" id="40149"/>
    <lineage>
        <taxon>Eukaryota</taxon>
        <taxon>Viridiplantae</taxon>
        <taxon>Streptophyta</taxon>
        <taxon>Embryophyta</taxon>
        <taxon>Tracheophyta</taxon>
        <taxon>Spermatophyta</taxon>
        <taxon>Magnoliopsida</taxon>
        <taxon>Liliopsida</taxon>
        <taxon>Poales</taxon>
        <taxon>Poaceae</taxon>
        <taxon>BOP clade</taxon>
        <taxon>Oryzoideae</taxon>
        <taxon>Oryzeae</taxon>
        <taxon>Oryzinae</taxon>
        <taxon>Oryza</taxon>
    </lineage>
</organism>